<organism evidence="3 4">
    <name type="scientific">Rhodopseudomonas palustris</name>
    <dbReference type="NCBI Taxonomy" id="1076"/>
    <lineage>
        <taxon>Bacteria</taxon>
        <taxon>Pseudomonadati</taxon>
        <taxon>Pseudomonadota</taxon>
        <taxon>Alphaproteobacteria</taxon>
        <taxon>Hyphomicrobiales</taxon>
        <taxon>Nitrobacteraceae</taxon>
        <taxon>Rhodopseudomonas</taxon>
    </lineage>
</organism>
<dbReference type="AlphaFoldDB" id="A0A418UZC1"/>
<evidence type="ECO:0000313" key="3">
    <source>
        <dbReference type="EMBL" id="RJF68731.1"/>
    </source>
</evidence>
<feature type="domain" description="Glycosyltransferase 2-like" evidence="2">
    <location>
        <begin position="785"/>
        <end position="914"/>
    </location>
</feature>
<dbReference type="InterPro" id="IPR029063">
    <property type="entry name" value="SAM-dependent_MTases_sf"/>
</dbReference>
<evidence type="ECO:0000313" key="4">
    <source>
        <dbReference type="Proteomes" id="UP000285523"/>
    </source>
</evidence>
<keyword evidence="1" id="KW-0175">Coiled coil</keyword>
<dbReference type="InterPro" id="IPR029044">
    <property type="entry name" value="Nucleotide-diphossugar_trans"/>
</dbReference>
<accession>A0A418UZC1</accession>
<keyword evidence="3" id="KW-0808">Transferase</keyword>
<dbReference type="SUPFAM" id="SSF53448">
    <property type="entry name" value="Nucleotide-diphospho-sugar transferases"/>
    <property type="match status" value="1"/>
</dbReference>
<dbReference type="Proteomes" id="UP000285523">
    <property type="component" value="Unassembled WGS sequence"/>
</dbReference>
<dbReference type="Gene3D" id="3.40.50.2000">
    <property type="entry name" value="Glycogen Phosphorylase B"/>
    <property type="match status" value="1"/>
</dbReference>
<dbReference type="PANTHER" id="PTHR43685">
    <property type="entry name" value="GLYCOSYLTRANSFERASE"/>
    <property type="match status" value="1"/>
</dbReference>
<dbReference type="SUPFAM" id="SSF53335">
    <property type="entry name" value="S-adenosyl-L-methionine-dependent methyltransferases"/>
    <property type="match status" value="1"/>
</dbReference>
<comment type="caution">
    <text evidence="3">The sequence shown here is derived from an EMBL/GenBank/DDBJ whole genome shotgun (WGS) entry which is preliminary data.</text>
</comment>
<dbReference type="InterPro" id="IPR050834">
    <property type="entry name" value="Glycosyltransf_2"/>
</dbReference>
<sequence length="1015" mass="114757">MNLDRTRNARPAFISQTSTWRPAYLPVSAWLEHGAFGFWLVEATSPRLVVELGTDFGFSYLTFCQAIKGLNLGARAFAVDTWQGDFHAGFYGEEVFQTLKQAHDQDYRGFSTLLRMTFDEAVDKFADGSIDLLHIDGRHLYDDVRHDFNTWLPKLSDRAVVLFHDTNVRERDFGVFRFWEEITSAYPSFEFFHGHGLGVLAVGPNQPDGMRALLEADETERNLIRSVYAYLGSVINDRYALQSERSVYQQEKGKFERTIAEQHQVIQRLEEDAQQQLQLHQQQLQLHQQELQLHERQFQMQLTESIEREAELTERLAKQAAELADTRHRLAMEAGRIHEVFSSSSWWLTSPLRSAASWARRKRGRPQLLRTANDILAIGKPEASGARHIVLYSGEPETPGHMYRVARFASAAEVLGCKTTIVTDDAHLVDAPPGDVLFVWRARSSERLARAAAEARARDASILFDVDDLMIEPEIVSVETIDGIRSQGISEASVVSHFGQVRDAFLECDFGVAPTSYLAERMRRYQKPAVVLPNGFDEGTLKRSRRSVRLRGAQAGDGLLRIGYAAGTRTHQRDFGVAVGALSRILRERDDVRLVMFCVNQDPIVRPHEFPELSGLEDRIEWREAVGLADLPEEIARFDINIVPLEAGNTFCEAKSELKYFEAALVSVPTIASPTNVYASAIREGVTGFLAATEDEWYAKISRLLDDEALRAAMARDAFHDALWKYGPERRIELVSEILDRADLKQQSRPAHGIRLRDEMASRRPEIPDHRIVFKRDELKEAEVTVVIPLYNYARYIEHALESVGRQTLGPIDLVVVDDRSTDQSQAVAASWLEKNAKRFNRTLLIENNENSGLARSRNVGFANSETAFVLPLDADNELLPDCATKCLEKLRHSRGAFAFPEIAMFGESEGVFNQGPFLAERLVGGNFIDAMALVRKAAWCGVGGYDHIQYGWEDYDFWCKLVELGLIGVAVPEVLARYRVHGQSMLKTQTDVARNKALVVAELERRHPWLKIAQ</sequence>
<reference evidence="3 4" key="1">
    <citation type="submission" date="2018-09" db="EMBL/GenBank/DDBJ databases">
        <title>Draft genome sequence of Rhodopseudomonas palustris 2.1.18.</title>
        <authorList>
            <person name="Robertson S.L."/>
            <person name="Meyer T.E."/>
            <person name="Kyndt J.A."/>
        </authorList>
    </citation>
    <scope>NUCLEOTIDE SEQUENCE [LARGE SCALE GENOMIC DNA]</scope>
    <source>
        <strain evidence="3 4">2.1.18</strain>
    </source>
</reference>
<dbReference type="EMBL" id="QYYD01000026">
    <property type="protein sequence ID" value="RJF68731.1"/>
    <property type="molecule type" value="Genomic_DNA"/>
</dbReference>
<gene>
    <name evidence="3" type="ORF">D4Q52_21360</name>
</gene>
<dbReference type="Pfam" id="PF00535">
    <property type="entry name" value="Glycos_transf_2"/>
    <property type="match status" value="1"/>
</dbReference>
<dbReference type="PANTHER" id="PTHR43685:SF2">
    <property type="entry name" value="GLYCOSYLTRANSFERASE 2-LIKE DOMAIN-CONTAINING PROTEIN"/>
    <property type="match status" value="1"/>
</dbReference>
<dbReference type="Gene3D" id="3.90.550.10">
    <property type="entry name" value="Spore Coat Polysaccharide Biosynthesis Protein SpsA, Chain A"/>
    <property type="match status" value="1"/>
</dbReference>
<dbReference type="CDD" id="cd03801">
    <property type="entry name" value="GT4_PimA-like"/>
    <property type="match status" value="1"/>
</dbReference>
<proteinExistence type="predicted"/>
<dbReference type="CDD" id="cd00761">
    <property type="entry name" value="Glyco_tranf_GTA_type"/>
    <property type="match status" value="1"/>
</dbReference>
<dbReference type="SUPFAM" id="SSF53756">
    <property type="entry name" value="UDP-Glycosyltransferase/glycogen phosphorylase"/>
    <property type="match status" value="1"/>
</dbReference>
<feature type="coiled-coil region" evidence="1">
    <location>
        <begin position="252"/>
        <end position="297"/>
    </location>
</feature>
<dbReference type="GO" id="GO:0016740">
    <property type="term" value="F:transferase activity"/>
    <property type="evidence" value="ECO:0007669"/>
    <property type="project" value="UniProtKB-KW"/>
</dbReference>
<dbReference type="InterPro" id="IPR001173">
    <property type="entry name" value="Glyco_trans_2-like"/>
</dbReference>
<dbReference type="Pfam" id="PF13692">
    <property type="entry name" value="Glyco_trans_1_4"/>
    <property type="match status" value="1"/>
</dbReference>
<dbReference type="Pfam" id="PF13578">
    <property type="entry name" value="Methyltransf_24"/>
    <property type="match status" value="1"/>
</dbReference>
<evidence type="ECO:0000256" key="1">
    <source>
        <dbReference type="SAM" id="Coils"/>
    </source>
</evidence>
<protein>
    <submittedName>
        <fullName evidence="3">Glycosyltransferase</fullName>
    </submittedName>
</protein>
<evidence type="ECO:0000259" key="2">
    <source>
        <dbReference type="Pfam" id="PF00535"/>
    </source>
</evidence>
<name>A0A418UZC1_RHOPL</name>
<dbReference type="Gene3D" id="3.40.50.150">
    <property type="entry name" value="Vaccinia Virus protein VP39"/>
    <property type="match status" value="1"/>
</dbReference>
<dbReference type="RefSeq" id="WP_119858593.1">
    <property type="nucleotide sequence ID" value="NZ_QYYD01000026.1"/>
</dbReference>
<dbReference type="OrthoDB" id="9816424at2"/>